<name>A0A5S6QAY4_TRIMR</name>
<dbReference type="WBParaSite" id="TMUE_1000004481.1">
    <property type="protein sequence ID" value="TMUE_1000004481.1"/>
    <property type="gene ID" value="WBGene00298972"/>
</dbReference>
<dbReference type="InterPro" id="IPR036397">
    <property type="entry name" value="RNaseH_sf"/>
</dbReference>
<dbReference type="PANTHER" id="PTHR37984:SF5">
    <property type="entry name" value="PROTEIN NYNRIN-LIKE"/>
    <property type="match status" value="1"/>
</dbReference>
<keyword evidence="3" id="KW-1185">Reference proteome</keyword>
<evidence type="ECO:0000259" key="2">
    <source>
        <dbReference type="PROSITE" id="PS50994"/>
    </source>
</evidence>
<feature type="region of interest" description="Disordered" evidence="1">
    <location>
        <begin position="296"/>
        <end position="381"/>
    </location>
</feature>
<feature type="compositionally biased region" description="Basic and acidic residues" evidence="1">
    <location>
        <begin position="327"/>
        <end position="343"/>
    </location>
</feature>
<dbReference type="InterPro" id="IPR050951">
    <property type="entry name" value="Retrovirus_Pol_polyprotein"/>
</dbReference>
<dbReference type="STRING" id="70415.A0A5S6QAY4"/>
<dbReference type="PROSITE" id="PS50994">
    <property type="entry name" value="INTEGRASE"/>
    <property type="match status" value="1"/>
</dbReference>
<feature type="compositionally biased region" description="Basic and acidic residues" evidence="1">
    <location>
        <begin position="256"/>
        <end position="272"/>
    </location>
</feature>
<reference evidence="4" key="1">
    <citation type="submission" date="2019-12" db="UniProtKB">
        <authorList>
            <consortium name="WormBaseParasite"/>
        </authorList>
    </citation>
    <scope>IDENTIFICATION</scope>
</reference>
<dbReference type="Proteomes" id="UP000046395">
    <property type="component" value="Unassembled WGS sequence"/>
</dbReference>
<dbReference type="AlphaFoldDB" id="A0A5S6QAY4"/>
<sequence>MGHPGVRRTLYFVKRINPMVSKRQVRQIIMNCDACQSIDPAPVKWRRGCLSVERVWQRLAMDITHCGGRAYLTLIDSGPSRFPIWRPLKHQSSANVVDQLESVFFERGAPEEILADNDTTFRSQVFEQVAAKWDVRVRCRSAHYPAGNSIVERCHRTVKVIVARKGCSVHEAVHLYNIKPRDDCNAASAPANVLYSYQVRLRGADRPAQQRHSESPYQAGDLVWTKPPGARCNTQYQRGAVTGTISDKVVEVDGMPRHVRDLRRRTTEERSHASSVRSGSDDETFVVIPAIGRAQEVPSRTEADNQEMVRVARGSGTRNAPTGSTRRTGESNAERTDDQRTQHDTLGVPACMDEANSPQGMSRHPPVDSQPRRTTRPRRKSVRCPFCDYKIRGECRR</sequence>
<feature type="compositionally biased region" description="Polar residues" evidence="1">
    <location>
        <begin position="316"/>
        <end position="326"/>
    </location>
</feature>
<dbReference type="SUPFAM" id="SSF53098">
    <property type="entry name" value="Ribonuclease H-like"/>
    <property type="match status" value="1"/>
</dbReference>
<dbReference type="GO" id="GO:0015074">
    <property type="term" value="P:DNA integration"/>
    <property type="evidence" value="ECO:0007669"/>
    <property type="project" value="InterPro"/>
</dbReference>
<evidence type="ECO:0000313" key="3">
    <source>
        <dbReference type="Proteomes" id="UP000046395"/>
    </source>
</evidence>
<protein>
    <submittedName>
        <fullName evidence="4">Integrase catalytic domain-containing protein</fullName>
    </submittedName>
</protein>
<dbReference type="Gene3D" id="3.30.420.10">
    <property type="entry name" value="Ribonuclease H-like superfamily/Ribonuclease H"/>
    <property type="match status" value="1"/>
</dbReference>
<dbReference type="InterPro" id="IPR001584">
    <property type="entry name" value="Integrase_cat-core"/>
</dbReference>
<evidence type="ECO:0000313" key="4">
    <source>
        <dbReference type="WBParaSite" id="TMUE_1000004481.1"/>
    </source>
</evidence>
<feature type="domain" description="Integrase catalytic" evidence="2">
    <location>
        <begin position="38"/>
        <end position="224"/>
    </location>
</feature>
<feature type="region of interest" description="Disordered" evidence="1">
    <location>
        <begin position="256"/>
        <end position="281"/>
    </location>
</feature>
<accession>A0A5S6QAY4</accession>
<dbReference type="GO" id="GO:0003676">
    <property type="term" value="F:nucleic acid binding"/>
    <property type="evidence" value="ECO:0007669"/>
    <property type="project" value="InterPro"/>
</dbReference>
<evidence type="ECO:0000256" key="1">
    <source>
        <dbReference type="SAM" id="MobiDB-lite"/>
    </source>
</evidence>
<dbReference type="Pfam" id="PF00665">
    <property type="entry name" value="rve"/>
    <property type="match status" value="1"/>
</dbReference>
<organism evidence="3 4">
    <name type="scientific">Trichuris muris</name>
    <name type="common">Mouse whipworm</name>
    <dbReference type="NCBI Taxonomy" id="70415"/>
    <lineage>
        <taxon>Eukaryota</taxon>
        <taxon>Metazoa</taxon>
        <taxon>Ecdysozoa</taxon>
        <taxon>Nematoda</taxon>
        <taxon>Enoplea</taxon>
        <taxon>Dorylaimia</taxon>
        <taxon>Trichinellida</taxon>
        <taxon>Trichuridae</taxon>
        <taxon>Trichuris</taxon>
    </lineage>
</organism>
<dbReference type="PANTHER" id="PTHR37984">
    <property type="entry name" value="PROTEIN CBG26694"/>
    <property type="match status" value="1"/>
</dbReference>
<dbReference type="InterPro" id="IPR012337">
    <property type="entry name" value="RNaseH-like_sf"/>
</dbReference>
<proteinExistence type="predicted"/>